<dbReference type="RefSeq" id="WP_067855616.1">
    <property type="nucleotide sequence ID" value="NZ_CP011502.1"/>
</dbReference>
<sequence>MPSVRISAARFASLLANRNMMPDTVLQRVTTVVRPHDLVASDQEIDFADLLKLDKVFSHPWSSLLIDEPEVLRRGSDNRTFVNQRVDFSPQLIAELRLADLMLESAAELFPGGGYEIPSV</sequence>
<dbReference type="Proteomes" id="UP000067689">
    <property type="component" value="Chromosome"/>
</dbReference>
<gene>
    <name evidence="1" type="ORF">AERYTH_05335</name>
</gene>
<keyword evidence="2" id="KW-1185">Reference proteome</keyword>
<evidence type="ECO:0000313" key="1">
    <source>
        <dbReference type="EMBL" id="ALX04162.1"/>
    </source>
</evidence>
<dbReference type="PATRIC" id="fig|2041.4.peg.1109"/>
<accession>A0A0U4D7J0</accession>
<dbReference type="AlphaFoldDB" id="A0A0U4D7J0"/>
<dbReference type="KEGG" id="aer:AERYTH_05335"/>
<organism evidence="1 2">
    <name type="scientific">Aeromicrobium erythreum</name>
    <dbReference type="NCBI Taxonomy" id="2041"/>
    <lineage>
        <taxon>Bacteria</taxon>
        <taxon>Bacillati</taxon>
        <taxon>Actinomycetota</taxon>
        <taxon>Actinomycetes</taxon>
        <taxon>Propionibacteriales</taxon>
        <taxon>Nocardioidaceae</taxon>
        <taxon>Aeromicrobium</taxon>
    </lineage>
</organism>
<dbReference type="EMBL" id="CP011502">
    <property type="protein sequence ID" value="ALX04162.1"/>
    <property type="molecule type" value="Genomic_DNA"/>
</dbReference>
<dbReference type="STRING" id="2041.AERYTH_05335"/>
<dbReference type="OrthoDB" id="9796786at2"/>
<proteinExistence type="predicted"/>
<reference evidence="1 2" key="1">
    <citation type="journal article" date="1991" name="Int. J. Syst. Bacteriol.">
        <title>Description of the erythromycin-producing bacterium Arthrobacter sp. strain NRRL B-3381 as Aeromicrobium erythreum gen. nov., sp. nov.</title>
        <authorList>
            <person name="Miller E.S."/>
            <person name="Woese C.R."/>
            <person name="Brenner S."/>
        </authorList>
    </citation>
    <scope>NUCLEOTIDE SEQUENCE [LARGE SCALE GENOMIC DNA]</scope>
    <source>
        <strain evidence="1 2">AR18</strain>
    </source>
</reference>
<name>A0A0U4D7J0_9ACTN</name>
<evidence type="ECO:0000313" key="2">
    <source>
        <dbReference type="Proteomes" id="UP000067689"/>
    </source>
</evidence>
<protein>
    <submittedName>
        <fullName evidence="1">Uncharacterized protein</fullName>
    </submittedName>
</protein>